<organism evidence="6 7">
    <name type="scientific">Marinococcus luteus</name>
    <dbReference type="NCBI Taxonomy" id="1122204"/>
    <lineage>
        <taxon>Bacteria</taxon>
        <taxon>Bacillati</taxon>
        <taxon>Bacillota</taxon>
        <taxon>Bacilli</taxon>
        <taxon>Bacillales</taxon>
        <taxon>Bacillaceae</taxon>
        <taxon>Marinococcus</taxon>
    </lineage>
</organism>
<evidence type="ECO:0000313" key="6">
    <source>
        <dbReference type="EMBL" id="SDW96349.1"/>
    </source>
</evidence>
<dbReference type="EMBL" id="FNNC01000007">
    <property type="protein sequence ID" value="SDW96349.1"/>
    <property type="molecule type" value="Genomic_DNA"/>
</dbReference>
<evidence type="ECO:0000256" key="3">
    <source>
        <dbReference type="ARBA" id="ARBA00022827"/>
    </source>
</evidence>
<dbReference type="Pfam" id="PF03486">
    <property type="entry name" value="HI0933_like"/>
    <property type="match status" value="1"/>
</dbReference>
<protein>
    <recommendedName>
        <fullName evidence="8">Aminoacetone oxidase family FAD-binding enzyme</fullName>
    </recommendedName>
</protein>
<dbReference type="Pfam" id="PF22780">
    <property type="entry name" value="HI0933_like_1st"/>
    <property type="match status" value="1"/>
</dbReference>
<evidence type="ECO:0000256" key="2">
    <source>
        <dbReference type="ARBA" id="ARBA00022630"/>
    </source>
</evidence>
<name>A0A1H2XVG4_9BACI</name>
<evidence type="ECO:0008006" key="8">
    <source>
        <dbReference type="Google" id="ProtNLM"/>
    </source>
</evidence>
<dbReference type="InterPro" id="IPR057661">
    <property type="entry name" value="RsdA/BaiN/AoA(So)_Rossmann"/>
</dbReference>
<dbReference type="InterPro" id="IPR004792">
    <property type="entry name" value="BaiN-like"/>
</dbReference>
<dbReference type="OrthoDB" id="9773233at2"/>
<dbReference type="RefSeq" id="WP_091616618.1">
    <property type="nucleotide sequence ID" value="NZ_FNNC01000007.1"/>
</dbReference>
<dbReference type="NCBIfam" id="TIGR00275">
    <property type="entry name" value="aminoacetone oxidase family FAD-binding enzyme"/>
    <property type="match status" value="1"/>
</dbReference>
<dbReference type="InterPro" id="IPR036188">
    <property type="entry name" value="FAD/NAD-bd_sf"/>
</dbReference>
<dbReference type="STRING" id="1122204.SAMN05421781_2919"/>
<proteinExistence type="predicted"/>
<dbReference type="SUPFAM" id="SSF51905">
    <property type="entry name" value="FAD/NAD(P)-binding domain"/>
    <property type="match status" value="1"/>
</dbReference>
<dbReference type="PANTHER" id="PTHR42887">
    <property type="entry name" value="OS12G0638800 PROTEIN"/>
    <property type="match status" value="1"/>
</dbReference>
<reference evidence="6 7" key="1">
    <citation type="submission" date="2016-10" db="EMBL/GenBank/DDBJ databases">
        <authorList>
            <person name="de Groot N.N."/>
        </authorList>
    </citation>
    <scope>NUCLEOTIDE SEQUENCE [LARGE SCALE GENOMIC DNA]</scope>
    <source>
        <strain evidence="6 7">DSM 23126</strain>
    </source>
</reference>
<feature type="domain" description="RsdA/BaiN/AoA(So)-like Rossmann fold-like" evidence="4">
    <location>
        <begin position="3"/>
        <end position="412"/>
    </location>
</feature>
<evidence type="ECO:0000256" key="1">
    <source>
        <dbReference type="ARBA" id="ARBA00001974"/>
    </source>
</evidence>
<keyword evidence="7" id="KW-1185">Reference proteome</keyword>
<gene>
    <name evidence="6" type="ORF">SAMN05421781_2919</name>
</gene>
<dbReference type="SUPFAM" id="SSF160996">
    <property type="entry name" value="HI0933 insert domain-like"/>
    <property type="match status" value="1"/>
</dbReference>
<evidence type="ECO:0000259" key="4">
    <source>
        <dbReference type="Pfam" id="PF03486"/>
    </source>
</evidence>
<keyword evidence="2" id="KW-0285">Flavoprotein</keyword>
<sequence>MTNVIVIGGGPAGLMASVAAAEHGANVTLIDKGSKLGRKLAISGGGRCNVTNRMERKELIEHIPGNGKFMHSPFSIFDNENIIRFFENLGIDLKEEDMGRMFPINDKAITVVNTLLNEMERLGVQTRTNTKVASIDYGDTQVQGLYLEDSTYLQADRVIIAAGGKSVPKTGSTGDGYPWAEAAGHTITELYPTEVPITSPATYIQDRTLQGISLSGVSLTVYRPGGKAIKTHTGDMIFTHFGVSGPIGLRCSQYVVKALKKYKAEQIELGLSLYPEENHESMFQRLVSLKKTHEAKTVKNALKGLTMERLLLFFLQEAGISSTMTIGEATNKKLRALALLFTDFRFPADGTLSIEEAFVTGGGVSIKEVFPKRLESRLKSGLFFCGEILDIHGYTGGFNITCAFSTGYTAGKAASGQPTAESEKQPSYSKS</sequence>
<dbReference type="PRINTS" id="PR00411">
    <property type="entry name" value="PNDRDTASEI"/>
</dbReference>
<feature type="domain" description="RsdA/BaiN/AoA(So)-like insert" evidence="5">
    <location>
        <begin position="191"/>
        <end position="359"/>
    </location>
</feature>
<dbReference type="InterPro" id="IPR023166">
    <property type="entry name" value="BaiN-like_dom_sf"/>
</dbReference>
<dbReference type="PRINTS" id="PR00368">
    <property type="entry name" value="FADPNR"/>
</dbReference>
<evidence type="ECO:0000313" key="7">
    <source>
        <dbReference type="Proteomes" id="UP000199488"/>
    </source>
</evidence>
<dbReference type="Gene3D" id="3.50.50.60">
    <property type="entry name" value="FAD/NAD(P)-binding domain"/>
    <property type="match status" value="1"/>
</dbReference>
<dbReference type="PANTHER" id="PTHR42887:SF2">
    <property type="entry name" value="OS12G0638800 PROTEIN"/>
    <property type="match status" value="1"/>
</dbReference>
<accession>A0A1H2XVG4</accession>
<dbReference type="AlphaFoldDB" id="A0A1H2XVG4"/>
<dbReference type="Proteomes" id="UP000199488">
    <property type="component" value="Unassembled WGS sequence"/>
</dbReference>
<keyword evidence="3" id="KW-0274">FAD</keyword>
<dbReference type="InterPro" id="IPR055178">
    <property type="entry name" value="RsdA/BaiN/AoA(So)-like_dom"/>
</dbReference>
<evidence type="ECO:0000259" key="5">
    <source>
        <dbReference type="Pfam" id="PF22780"/>
    </source>
</evidence>
<comment type="cofactor">
    <cofactor evidence="1">
        <name>FAD</name>
        <dbReference type="ChEBI" id="CHEBI:57692"/>
    </cofactor>
</comment>
<dbReference type="Gene3D" id="1.10.8.260">
    <property type="entry name" value="HI0933 insert domain-like"/>
    <property type="match status" value="1"/>
</dbReference>
<dbReference type="Gene3D" id="2.40.30.10">
    <property type="entry name" value="Translation factors"/>
    <property type="match status" value="1"/>
</dbReference>